<dbReference type="EMBL" id="OP297535">
    <property type="protein sequence ID" value="UXE03754.1"/>
    <property type="molecule type" value="Genomic_DNA"/>
</dbReference>
<accession>A0A977KLL8</accession>
<proteinExistence type="predicted"/>
<evidence type="ECO:0000256" key="1">
    <source>
        <dbReference type="SAM" id="Phobius"/>
    </source>
</evidence>
<dbReference type="InterPro" id="IPR056390">
    <property type="entry name" value="Holin_phage"/>
</dbReference>
<evidence type="ECO:0000313" key="3">
    <source>
        <dbReference type="Proteomes" id="UP001064297"/>
    </source>
</evidence>
<name>A0A977KLL8_9CAUD</name>
<keyword evidence="1" id="KW-0472">Membrane</keyword>
<keyword evidence="3" id="KW-1185">Reference proteome</keyword>
<keyword evidence="1" id="KW-0812">Transmembrane</keyword>
<feature type="transmembrane region" description="Helical" evidence="1">
    <location>
        <begin position="95"/>
        <end position="113"/>
    </location>
</feature>
<feature type="transmembrane region" description="Helical" evidence="1">
    <location>
        <begin position="70"/>
        <end position="89"/>
    </location>
</feature>
<gene>
    <name evidence="2" type="primary">31</name>
    <name evidence="2" type="ORF">SEA_OBLADI_31</name>
</gene>
<evidence type="ECO:0000313" key="2">
    <source>
        <dbReference type="EMBL" id="UXE03754.1"/>
    </source>
</evidence>
<protein>
    <submittedName>
        <fullName evidence="2">Holin</fullName>
    </submittedName>
</protein>
<keyword evidence="1" id="KW-1133">Transmembrane helix</keyword>
<dbReference type="Pfam" id="PF23809">
    <property type="entry name" value="Phage_holin_9"/>
    <property type="match status" value="1"/>
</dbReference>
<reference evidence="2" key="1">
    <citation type="submission" date="2022-08" db="EMBL/GenBank/DDBJ databases">
        <authorList>
            <person name="Abuwarda M.A."/>
            <person name="Alvarez A."/>
            <person name="Batteikh M."/>
            <person name="Baughman A.P."/>
            <person name="Chavez V."/>
            <person name="Cheng C."/>
            <person name="Cosentino E.J."/>
            <person name="Di Blasi D.L."/>
            <person name="Dooley N.L."/>
            <person name="Empson B.M."/>
            <person name="Erfanian K."/>
            <person name="Esparza P.D."/>
            <person name="Fleming H.S."/>
            <person name="Ghannam M.S."/>
            <person name="Gibbons A.C."/>
            <person name="Gonzalez C."/>
            <person name="Huq N.E."/>
            <person name="Jin K."/>
            <person name="Kamarzar M."/>
            <person name="Khaine A."/>
            <person name="Krug K.R."/>
            <person name="Lee A."/>
            <person name="Liao S."/>
            <person name="Light I."/>
            <person name="Ma Y."/>
            <person name="Magaling J.M."/>
            <person name="McLinden K.C."/>
            <person name="Melkote A."/>
            <person name="Montoya Serpas C.A."/>
            <person name="Niazmandi K."/>
            <person name="Ostroske E.C."/>
            <person name="Paek B.H."/>
            <person name="Rajiv S."/>
            <person name="Santos C.E."/>
            <person name="Semaan S.A."/>
            <person name="Senthilvelan J."/>
            <person name="Sheppy T.E."/>
            <person name="Stephenson J.C."/>
            <person name="Tenney M.E."/>
            <person name="Teoh N."/>
            <person name="Thorp J.P."/>
            <person name="Turon Font G."/>
            <person name="Uvarov E.V."/>
            <person name="Verpukhovskiy P."/>
            <person name="Wang J."/>
            <person name="Whang A.Y."/>
            <person name="Wright N.E."/>
            <person name="Wu M."/>
            <person name="Zhuang C."/>
            <person name="Bruns J.A."/>
            <person name="Chai A.E."/>
            <person name="Parikh H."/>
            <person name="Zorawik M."/>
            <person name="Garza D.R."/>
            <person name="Ngo R.T."/>
            <person name="Reddi K."/>
            <person name="Garcia-Vedrenne A.E."/>
            <person name="Freise A.C."/>
            <person name="Balish M.F."/>
            <person name="Garlena R.A."/>
            <person name="Russell D.A."/>
            <person name="Jacobs-Sera D."/>
            <person name="Hatfull G.F."/>
        </authorList>
    </citation>
    <scope>NUCLEOTIDE SEQUENCE</scope>
</reference>
<dbReference type="Proteomes" id="UP001064297">
    <property type="component" value="Segment"/>
</dbReference>
<feature type="transmembrane region" description="Helical" evidence="1">
    <location>
        <begin position="21"/>
        <end position="38"/>
    </location>
</feature>
<organism evidence="2 3">
    <name type="scientific">Gordonia phage ObLaDi</name>
    <dbReference type="NCBI Taxonomy" id="2978487"/>
    <lineage>
        <taxon>Viruses</taxon>
        <taxon>Duplodnaviria</taxon>
        <taxon>Heunggongvirae</taxon>
        <taxon>Uroviricota</taxon>
        <taxon>Caudoviricetes</taxon>
        <taxon>Kruegerviridae</taxon>
        <taxon>Cafassovirus</taxon>
        <taxon>Cafassovirus obladi</taxon>
    </lineage>
</organism>
<sequence length="119" mass="12317">MTMPNLLIALLRERVAPLTRETLYGFVALFVMAFGAKAQLDASLQDAIITVIVASVTFALAMVNSVSNRVAALYALVAAISGLGVILAPVTGTGWVGWVGTGFAVLGQAVALLRTPTAQ</sequence>
<feature type="transmembrane region" description="Helical" evidence="1">
    <location>
        <begin position="44"/>
        <end position="63"/>
    </location>
</feature>